<dbReference type="RefSeq" id="XP_018331003.1">
    <property type="nucleotide sequence ID" value="XM_018475501.1"/>
</dbReference>
<reference evidence="3" key="1">
    <citation type="submission" date="2025-08" db="UniProtKB">
        <authorList>
            <consortium name="RefSeq"/>
        </authorList>
    </citation>
    <scope>IDENTIFICATION</scope>
    <source>
        <tissue evidence="3">Entire body</tissue>
    </source>
</reference>
<dbReference type="OrthoDB" id="8186948at2759"/>
<feature type="region of interest" description="Disordered" evidence="1">
    <location>
        <begin position="46"/>
        <end position="72"/>
    </location>
</feature>
<evidence type="ECO:0000313" key="3">
    <source>
        <dbReference type="RefSeq" id="XP_018331003.1"/>
    </source>
</evidence>
<dbReference type="GeneID" id="108740956"/>
<dbReference type="InParanoid" id="A0A1W4XEX5"/>
<feature type="compositionally biased region" description="Basic and acidic residues" evidence="1">
    <location>
        <begin position="287"/>
        <end position="302"/>
    </location>
</feature>
<dbReference type="KEGG" id="apln:108740956"/>
<organism evidence="2 3">
    <name type="scientific">Agrilus planipennis</name>
    <name type="common">Emerald ash borer</name>
    <name type="synonym">Agrilus marcopoli</name>
    <dbReference type="NCBI Taxonomy" id="224129"/>
    <lineage>
        <taxon>Eukaryota</taxon>
        <taxon>Metazoa</taxon>
        <taxon>Ecdysozoa</taxon>
        <taxon>Arthropoda</taxon>
        <taxon>Hexapoda</taxon>
        <taxon>Insecta</taxon>
        <taxon>Pterygota</taxon>
        <taxon>Neoptera</taxon>
        <taxon>Endopterygota</taxon>
        <taxon>Coleoptera</taxon>
        <taxon>Polyphaga</taxon>
        <taxon>Elateriformia</taxon>
        <taxon>Buprestoidea</taxon>
        <taxon>Buprestidae</taxon>
        <taxon>Agrilinae</taxon>
        <taxon>Agrilus</taxon>
    </lineage>
</organism>
<evidence type="ECO:0000313" key="2">
    <source>
        <dbReference type="Proteomes" id="UP000192223"/>
    </source>
</evidence>
<dbReference type="Proteomes" id="UP000192223">
    <property type="component" value="Unplaced"/>
</dbReference>
<evidence type="ECO:0000256" key="1">
    <source>
        <dbReference type="SAM" id="MobiDB-lite"/>
    </source>
</evidence>
<name>A0A1W4XEX5_AGRPL</name>
<sequence length="341" mass="38241">MSSIRGIDAFADGPMMMMMSSASASAPTAASAADASISYPHHHYDDRQWRQHHQQQAVATTPQSHRRQSRADCRSELTDMTACYTSYELVPPSATPAAITATAAMVQQQQQQTTTIVGGRTPTQPSALVQQTTPVVQKDYSLPLHVDCSVEYELPNQAKPPAGVRNEPLLMIHPCYFRKIESQRRSPFINNLPTKQTPASKRRMAKIQQINNQLQQHLHQQQQQQQMPQPAVAQFPMHPQRPPQQQMWDPMPPLVPISAAAAVQQSCCKRDISGCNAYSSGSADSGHWTDPDRSPDRPDNKHIFSGKYRQYLRAHRLQPYMTSEFPIASTFPQIQQVCYNV</sequence>
<accession>A0A1W4XEX5</accession>
<protein>
    <submittedName>
        <fullName evidence="3">Centrosomal and chromosomal factor-like</fullName>
    </submittedName>
</protein>
<gene>
    <name evidence="3" type="primary">LOC108740956</name>
</gene>
<dbReference type="AlphaFoldDB" id="A0A1W4XEX5"/>
<feature type="region of interest" description="Disordered" evidence="1">
    <location>
        <begin position="279"/>
        <end position="302"/>
    </location>
</feature>
<keyword evidence="2" id="KW-1185">Reference proteome</keyword>
<proteinExistence type="predicted"/>